<evidence type="ECO:0000256" key="5">
    <source>
        <dbReference type="ARBA" id="ARBA00023136"/>
    </source>
</evidence>
<dbReference type="GO" id="GO:0016020">
    <property type="term" value="C:membrane"/>
    <property type="evidence" value="ECO:0007669"/>
    <property type="project" value="UniProtKB-SubCell"/>
</dbReference>
<comment type="caution">
    <text evidence="7">The sequence shown here is derived from an EMBL/GenBank/DDBJ whole genome shotgun (WGS) entry which is preliminary data.</text>
</comment>
<comment type="subcellular location">
    <subcellularLocation>
        <location evidence="1">Membrane</location>
        <topology evidence="1">Multi-pass membrane protein</topology>
    </subcellularLocation>
</comment>
<dbReference type="PANTHER" id="PTHR31885">
    <property type="entry name" value="GH04784P"/>
    <property type="match status" value="1"/>
</dbReference>
<keyword evidence="3 6" id="KW-0812">Transmembrane</keyword>
<gene>
    <name evidence="7" type="ORF">CLV78_102310</name>
</gene>
<keyword evidence="8" id="KW-1185">Reference proteome</keyword>
<dbReference type="RefSeq" id="WP_106204061.1">
    <property type="nucleotide sequence ID" value="NZ_PVTD01000002.1"/>
</dbReference>
<dbReference type="Pfam" id="PF07947">
    <property type="entry name" value="YhhN"/>
    <property type="match status" value="1"/>
</dbReference>
<feature type="transmembrane region" description="Helical" evidence="6">
    <location>
        <begin position="109"/>
        <end position="129"/>
    </location>
</feature>
<sequence length="220" mass="22770">MVPPILIALAAANAVYYLVAQCYRGPSLPKSVSKTMSTSLLAVAALALDAPPLLAVALALGAAGDLALSRDGETAFLTGLMAFALAHVAYIVLFVATGGADPGVLQTGWRMNAALGLLAFGGAMGRLLWPASGVLRWSVMGYLAIILTMGLAALATPPQALAIAPATALAGAALFILSDAVLSAELFLLPKRHPLRRVAPFVIWSSYWAAQYLLLRGFTP</sequence>
<evidence type="ECO:0000256" key="3">
    <source>
        <dbReference type="ARBA" id="ARBA00022692"/>
    </source>
</evidence>
<evidence type="ECO:0000256" key="1">
    <source>
        <dbReference type="ARBA" id="ARBA00004141"/>
    </source>
</evidence>
<feature type="transmembrane region" description="Helical" evidence="6">
    <location>
        <begin position="75"/>
        <end position="97"/>
    </location>
</feature>
<keyword evidence="5 6" id="KW-0472">Membrane</keyword>
<dbReference type="InterPro" id="IPR012506">
    <property type="entry name" value="TMEM86B-like"/>
</dbReference>
<dbReference type="AlphaFoldDB" id="A0A2T0RVQ3"/>
<dbReference type="OrthoDB" id="345840at2"/>
<proteinExistence type="inferred from homology"/>
<organism evidence="7 8">
    <name type="scientific">Aliiruegeria haliotis</name>
    <dbReference type="NCBI Taxonomy" id="1280846"/>
    <lineage>
        <taxon>Bacteria</taxon>
        <taxon>Pseudomonadati</taxon>
        <taxon>Pseudomonadota</taxon>
        <taxon>Alphaproteobacteria</taxon>
        <taxon>Rhodobacterales</taxon>
        <taxon>Roseobacteraceae</taxon>
        <taxon>Aliiruegeria</taxon>
    </lineage>
</organism>
<dbReference type="EMBL" id="PVTD01000002">
    <property type="protein sequence ID" value="PRY25133.1"/>
    <property type="molecule type" value="Genomic_DNA"/>
</dbReference>
<comment type="similarity">
    <text evidence="2">Belongs to the TMEM86 family.</text>
</comment>
<name>A0A2T0RVQ3_9RHOB</name>
<protein>
    <submittedName>
        <fullName evidence="7">Putative membrane protein YhhN</fullName>
    </submittedName>
</protein>
<feature type="transmembrane region" description="Helical" evidence="6">
    <location>
        <begin position="134"/>
        <end position="155"/>
    </location>
</feature>
<reference evidence="7 8" key="1">
    <citation type="submission" date="2018-03" db="EMBL/GenBank/DDBJ databases">
        <title>Genomic Encyclopedia of Archaeal and Bacterial Type Strains, Phase II (KMG-II): from individual species to whole genera.</title>
        <authorList>
            <person name="Goeker M."/>
        </authorList>
    </citation>
    <scope>NUCLEOTIDE SEQUENCE [LARGE SCALE GENOMIC DNA]</scope>
    <source>
        <strain evidence="7 8">DSM 29328</strain>
    </source>
</reference>
<evidence type="ECO:0000256" key="2">
    <source>
        <dbReference type="ARBA" id="ARBA00007375"/>
    </source>
</evidence>
<evidence type="ECO:0000256" key="6">
    <source>
        <dbReference type="SAM" id="Phobius"/>
    </source>
</evidence>
<feature type="transmembrane region" description="Helical" evidence="6">
    <location>
        <begin position="161"/>
        <end position="189"/>
    </location>
</feature>
<evidence type="ECO:0000256" key="4">
    <source>
        <dbReference type="ARBA" id="ARBA00022989"/>
    </source>
</evidence>
<dbReference type="Proteomes" id="UP000239480">
    <property type="component" value="Unassembled WGS sequence"/>
</dbReference>
<feature type="transmembrane region" description="Helical" evidence="6">
    <location>
        <begin position="36"/>
        <end position="63"/>
    </location>
</feature>
<accession>A0A2T0RVQ3</accession>
<dbReference type="PANTHER" id="PTHR31885:SF6">
    <property type="entry name" value="GH04784P"/>
    <property type="match status" value="1"/>
</dbReference>
<dbReference type="GO" id="GO:0016787">
    <property type="term" value="F:hydrolase activity"/>
    <property type="evidence" value="ECO:0007669"/>
    <property type="project" value="TreeGrafter"/>
</dbReference>
<evidence type="ECO:0000313" key="7">
    <source>
        <dbReference type="EMBL" id="PRY25133.1"/>
    </source>
</evidence>
<evidence type="ECO:0000313" key="8">
    <source>
        <dbReference type="Proteomes" id="UP000239480"/>
    </source>
</evidence>
<keyword evidence="4 6" id="KW-1133">Transmembrane helix</keyword>